<dbReference type="EMBL" id="CABITT030000002">
    <property type="protein sequence ID" value="VVA94383.1"/>
    <property type="molecule type" value="Genomic_DNA"/>
</dbReference>
<sequence length="206" mass="22902">MTKLLQFLLELPDLKLAAVITQPSKPPDPPRLLVSGDIILSRILPLSSYMERLHLTSYSFMEVSLQQVYLSVDLCCPYSLLMMTSSNNGLFRIGVMGTIPLLGKLAYWNRKPLFQFSFVDYLNSIIGFNPPFSWSVVGTIQPCYSIRCVMILPRLEGSTSIVLVSWFETSCIVLASSSRFESKIANASALILFKDSVSQCTSALVA</sequence>
<evidence type="ECO:0000313" key="2">
    <source>
        <dbReference type="EMBL" id="VVA94383.1"/>
    </source>
</evidence>
<evidence type="ECO:0000313" key="3">
    <source>
        <dbReference type="Proteomes" id="UP000489600"/>
    </source>
</evidence>
<feature type="signal peptide" evidence="1">
    <location>
        <begin position="1"/>
        <end position="17"/>
    </location>
</feature>
<feature type="chain" id="PRO_5021930618" evidence="1">
    <location>
        <begin position="18"/>
        <end position="206"/>
    </location>
</feature>
<reference evidence="2" key="1">
    <citation type="submission" date="2019-07" db="EMBL/GenBank/DDBJ databases">
        <authorList>
            <person name="Dittberner H."/>
        </authorList>
    </citation>
    <scope>NUCLEOTIDE SEQUENCE [LARGE SCALE GENOMIC DNA]</scope>
</reference>
<dbReference type="AlphaFoldDB" id="A0A565AZ81"/>
<organism evidence="2 3">
    <name type="scientific">Arabis nemorensis</name>
    <dbReference type="NCBI Taxonomy" id="586526"/>
    <lineage>
        <taxon>Eukaryota</taxon>
        <taxon>Viridiplantae</taxon>
        <taxon>Streptophyta</taxon>
        <taxon>Embryophyta</taxon>
        <taxon>Tracheophyta</taxon>
        <taxon>Spermatophyta</taxon>
        <taxon>Magnoliopsida</taxon>
        <taxon>eudicotyledons</taxon>
        <taxon>Gunneridae</taxon>
        <taxon>Pentapetalae</taxon>
        <taxon>rosids</taxon>
        <taxon>malvids</taxon>
        <taxon>Brassicales</taxon>
        <taxon>Brassicaceae</taxon>
        <taxon>Arabideae</taxon>
        <taxon>Arabis</taxon>
    </lineage>
</organism>
<accession>A0A565AZ81</accession>
<proteinExistence type="predicted"/>
<protein>
    <submittedName>
        <fullName evidence="2">Uncharacterized protein</fullName>
    </submittedName>
</protein>
<comment type="caution">
    <text evidence="2">The sequence shown here is derived from an EMBL/GenBank/DDBJ whole genome shotgun (WGS) entry which is preliminary data.</text>
</comment>
<dbReference type="Proteomes" id="UP000489600">
    <property type="component" value="Unassembled WGS sequence"/>
</dbReference>
<keyword evidence="3" id="KW-1185">Reference proteome</keyword>
<name>A0A565AZ81_9BRAS</name>
<keyword evidence="1" id="KW-0732">Signal</keyword>
<evidence type="ECO:0000256" key="1">
    <source>
        <dbReference type="SAM" id="SignalP"/>
    </source>
</evidence>
<gene>
    <name evidence="2" type="ORF">ANE_LOCUS4828</name>
</gene>